<name>A0A7Y0EIS8_9CLOT</name>
<dbReference type="GO" id="GO:0005737">
    <property type="term" value="C:cytoplasm"/>
    <property type="evidence" value="ECO:0007669"/>
    <property type="project" value="UniProtKB-SubCell"/>
</dbReference>
<dbReference type="Proteomes" id="UP000537131">
    <property type="component" value="Unassembled WGS sequence"/>
</dbReference>
<accession>A0A7Y0EIS8</accession>
<comment type="catalytic activity">
    <reaction evidence="6">
        <text>L-proline + NAD(+) = (S)-1-pyrroline-5-carboxylate + NADH + 2 H(+)</text>
        <dbReference type="Rhea" id="RHEA:14105"/>
        <dbReference type="ChEBI" id="CHEBI:15378"/>
        <dbReference type="ChEBI" id="CHEBI:17388"/>
        <dbReference type="ChEBI" id="CHEBI:57540"/>
        <dbReference type="ChEBI" id="CHEBI:57945"/>
        <dbReference type="ChEBI" id="CHEBI:60039"/>
        <dbReference type="EC" id="1.5.1.2"/>
    </reaction>
</comment>
<comment type="catalytic activity">
    <reaction evidence="6">
        <text>L-proline + NADP(+) = (S)-1-pyrroline-5-carboxylate + NADPH + 2 H(+)</text>
        <dbReference type="Rhea" id="RHEA:14109"/>
        <dbReference type="ChEBI" id="CHEBI:15378"/>
        <dbReference type="ChEBI" id="CHEBI:17388"/>
        <dbReference type="ChEBI" id="CHEBI:57783"/>
        <dbReference type="ChEBI" id="CHEBI:58349"/>
        <dbReference type="ChEBI" id="CHEBI:60039"/>
        <dbReference type="EC" id="1.5.1.2"/>
    </reaction>
</comment>
<dbReference type="GO" id="GO:0004735">
    <property type="term" value="F:pyrroline-5-carboxylate reductase activity"/>
    <property type="evidence" value="ECO:0007669"/>
    <property type="project" value="UniProtKB-UniRule"/>
</dbReference>
<dbReference type="NCBIfam" id="TIGR00112">
    <property type="entry name" value="proC"/>
    <property type="match status" value="1"/>
</dbReference>
<keyword evidence="4 6" id="KW-0560">Oxidoreductase</keyword>
<evidence type="ECO:0000313" key="11">
    <source>
        <dbReference type="EMBL" id="NMM64256.1"/>
    </source>
</evidence>
<dbReference type="InterPro" id="IPR008927">
    <property type="entry name" value="6-PGluconate_DH-like_C_sf"/>
</dbReference>
<dbReference type="EMBL" id="JABBNI010000036">
    <property type="protein sequence ID" value="NMM64256.1"/>
    <property type="molecule type" value="Genomic_DNA"/>
</dbReference>
<dbReference type="InterPro" id="IPR000304">
    <property type="entry name" value="Pyrroline-COOH_reductase"/>
</dbReference>
<dbReference type="InterPro" id="IPR029036">
    <property type="entry name" value="P5CR_dimer"/>
</dbReference>
<reference evidence="11 12" key="1">
    <citation type="submission" date="2020-06" db="EMBL/GenBank/DDBJ databases">
        <title>Complete Genome Sequence of Clostridium muelleri sp. nov. P21T, an Acid-Alcohol Producing Acetogen Isolated from Old Hay.</title>
        <authorList>
            <person name="Duncan K.E."/>
            <person name="Tanner R.S."/>
        </authorList>
    </citation>
    <scope>NUCLEOTIDE SEQUENCE [LARGE SCALE GENOMIC DNA]</scope>
    <source>
        <strain evidence="11 12">P21</strain>
    </source>
</reference>
<keyword evidence="2 6" id="KW-0641">Proline biosynthesis</keyword>
<dbReference type="InterPro" id="IPR028939">
    <property type="entry name" value="P5C_Rdtase_cat_N"/>
</dbReference>
<keyword evidence="6" id="KW-0028">Amino-acid biosynthesis</keyword>
<protein>
    <recommendedName>
        <fullName evidence="6 7">Pyrroline-5-carboxylate reductase</fullName>
        <shortName evidence="6">P5C reductase</shortName>
        <shortName evidence="6">P5CR</shortName>
        <ecNumber evidence="6 7">1.5.1.2</ecNumber>
    </recommendedName>
    <alternativeName>
        <fullName evidence="6">PCA reductase</fullName>
    </alternativeName>
</protein>
<evidence type="ECO:0000259" key="9">
    <source>
        <dbReference type="Pfam" id="PF03807"/>
    </source>
</evidence>
<feature type="domain" description="Pyrroline-5-carboxylate reductase dimerisation" evidence="10">
    <location>
        <begin position="162"/>
        <end position="259"/>
    </location>
</feature>
<dbReference type="Pfam" id="PF03807">
    <property type="entry name" value="F420_oxidored"/>
    <property type="match status" value="1"/>
</dbReference>
<comment type="subcellular location">
    <subcellularLocation>
        <location evidence="6">Cytoplasm</location>
    </subcellularLocation>
</comment>
<gene>
    <name evidence="6 11" type="primary">proC</name>
    <name evidence="11" type="ORF">HBE96_16645</name>
</gene>
<sequence length="261" mass="28068">MKIGFIGFGNMAQALANGLIYKNAMKAEQIYACAKNWDKLCRNTNSKGFIPCKDSSKLVDNVDMVVIAVKPYLVEEVITPIKEKLVGKIVISVVVNYTFDKYEDILAPNTHHLSTLPNTPVSVGEGVIVCENKSSLTFEENESFVNLFSQIALIENVETKNLGIAGTISGCGPAFASMFIEALADAAVMHGLPRDVSYKLASQMVVGTGKLQVITNTHPGVMKDAVCSPGGSTIVGVAALERKGLRSSIIDAIDEIQKKKN</sequence>
<evidence type="ECO:0000256" key="4">
    <source>
        <dbReference type="ARBA" id="ARBA00023002"/>
    </source>
</evidence>
<evidence type="ECO:0000256" key="1">
    <source>
        <dbReference type="ARBA" id="ARBA00005525"/>
    </source>
</evidence>
<proteinExistence type="inferred from homology"/>
<comment type="caution">
    <text evidence="11">The sequence shown here is derived from an EMBL/GenBank/DDBJ whole genome shotgun (WGS) entry which is preliminary data.</text>
</comment>
<dbReference type="Gene3D" id="3.40.50.720">
    <property type="entry name" value="NAD(P)-binding Rossmann-like Domain"/>
    <property type="match status" value="1"/>
</dbReference>
<dbReference type="HAMAP" id="MF_01925">
    <property type="entry name" value="P5C_reductase"/>
    <property type="match status" value="1"/>
</dbReference>
<dbReference type="FunFam" id="1.10.3730.10:FF:000001">
    <property type="entry name" value="Pyrroline-5-carboxylate reductase"/>
    <property type="match status" value="1"/>
</dbReference>
<keyword evidence="12" id="KW-1185">Reference proteome</keyword>
<evidence type="ECO:0000259" key="10">
    <source>
        <dbReference type="Pfam" id="PF14748"/>
    </source>
</evidence>
<dbReference type="PANTHER" id="PTHR11645:SF0">
    <property type="entry name" value="PYRROLINE-5-CARBOXYLATE REDUCTASE 3"/>
    <property type="match status" value="1"/>
</dbReference>
<keyword evidence="6" id="KW-0963">Cytoplasm</keyword>
<evidence type="ECO:0000313" key="12">
    <source>
        <dbReference type="Proteomes" id="UP000537131"/>
    </source>
</evidence>
<dbReference type="RefSeq" id="WP_169298851.1">
    <property type="nucleotide sequence ID" value="NZ_JABBNI010000036.1"/>
</dbReference>
<feature type="domain" description="Pyrroline-5-carboxylate reductase catalytic N-terminal" evidence="9">
    <location>
        <begin position="2"/>
        <end position="95"/>
    </location>
</feature>
<evidence type="ECO:0000256" key="2">
    <source>
        <dbReference type="ARBA" id="ARBA00022650"/>
    </source>
</evidence>
<comment type="pathway">
    <text evidence="6">Amino-acid biosynthesis; L-proline biosynthesis; L-proline from L-glutamate 5-semialdehyde: step 1/1.</text>
</comment>
<dbReference type="PIRSF" id="PIRSF000193">
    <property type="entry name" value="Pyrrol-5-carb_rd"/>
    <property type="match status" value="1"/>
</dbReference>
<comment type="function">
    <text evidence="5 6">Catalyzes the reduction of 1-pyrroline-5-carboxylate (PCA) to L-proline.</text>
</comment>
<feature type="binding site" evidence="8">
    <location>
        <begin position="6"/>
        <end position="11"/>
    </location>
    <ligand>
        <name>NADP(+)</name>
        <dbReference type="ChEBI" id="CHEBI:58349"/>
    </ligand>
</feature>
<comment type="similarity">
    <text evidence="1 6">Belongs to the pyrroline-5-carboxylate reductase family.</text>
</comment>
<evidence type="ECO:0000256" key="5">
    <source>
        <dbReference type="ARBA" id="ARBA00058118"/>
    </source>
</evidence>
<keyword evidence="3 6" id="KW-0521">NADP</keyword>
<dbReference type="Gene3D" id="1.10.3730.10">
    <property type="entry name" value="ProC C-terminal domain-like"/>
    <property type="match status" value="1"/>
</dbReference>
<dbReference type="AlphaFoldDB" id="A0A7Y0EIS8"/>
<dbReference type="Pfam" id="PF14748">
    <property type="entry name" value="P5CR_dimer"/>
    <property type="match status" value="1"/>
</dbReference>
<evidence type="ECO:0000256" key="3">
    <source>
        <dbReference type="ARBA" id="ARBA00022857"/>
    </source>
</evidence>
<evidence type="ECO:0000256" key="6">
    <source>
        <dbReference type="HAMAP-Rule" id="MF_01925"/>
    </source>
</evidence>
<feature type="binding site" evidence="8">
    <location>
        <begin position="68"/>
        <end position="71"/>
    </location>
    <ligand>
        <name>NADP(+)</name>
        <dbReference type="ChEBI" id="CHEBI:58349"/>
    </ligand>
</feature>
<dbReference type="UniPathway" id="UPA00098">
    <property type="reaction ID" value="UER00361"/>
</dbReference>
<dbReference type="PANTHER" id="PTHR11645">
    <property type="entry name" value="PYRROLINE-5-CARBOXYLATE REDUCTASE"/>
    <property type="match status" value="1"/>
</dbReference>
<organism evidence="11 12">
    <name type="scientific">Clostridium muellerianum</name>
    <dbReference type="NCBI Taxonomy" id="2716538"/>
    <lineage>
        <taxon>Bacteria</taxon>
        <taxon>Bacillati</taxon>
        <taxon>Bacillota</taxon>
        <taxon>Clostridia</taxon>
        <taxon>Eubacteriales</taxon>
        <taxon>Clostridiaceae</taxon>
        <taxon>Clostridium</taxon>
    </lineage>
</organism>
<dbReference type="SUPFAM" id="SSF48179">
    <property type="entry name" value="6-phosphogluconate dehydrogenase C-terminal domain-like"/>
    <property type="match status" value="1"/>
</dbReference>
<evidence type="ECO:0000256" key="8">
    <source>
        <dbReference type="PIRSR" id="PIRSR000193-1"/>
    </source>
</evidence>
<evidence type="ECO:0000256" key="7">
    <source>
        <dbReference type="NCBIfam" id="TIGR00112"/>
    </source>
</evidence>
<dbReference type="GO" id="GO:0055129">
    <property type="term" value="P:L-proline biosynthetic process"/>
    <property type="evidence" value="ECO:0007669"/>
    <property type="project" value="UniProtKB-UniRule"/>
</dbReference>
<dbReference type="InterPro" id="IPR036291">
    <property type="entry name" value="NAD(P)-bd_dom_sf"/>
</dbReference>
<dbReference type="EC" id="1.5.1.2" evidence="6 7"/>
<dbReference type="SUPFAM" id="SSF51735">
    <property type="entry name" value="NAD(P)-binding Rossmann-fold domains"/>
    <property type="match status" value="1"/>
</dbReference>